<keyword evidence="7 13" id="KW-1133">Transmembrane helix</keyword>
<evidence type="ECO:0000256" key="4">
    <source>
        <dbReference type="ARBA" id="ARBA00022500"/>
    </source>
</evidence>
<name>A0ABQ0U6C6_9GAMM</name>
<dbReference type="Pfam" id="PF08447">
    <property type="entry name" value="PAS_3"/>
    <property type="match status" value="1"/>
</dbReference>
<proteinExistence type="inferred from homology"/>
<gene>
    <name evidence="17" type="ORF">HHA04nite_26070</name>
</gene>
<dbReference type="Gene3D" id="1.10.287.950">
    <property type="entry name" value="Methyl-accepting chemotaxis protein"/>
    <property type="match status" value="1"/>
</dbReference>
<dbReference type="RefSeq" id="WP_146909717.1">
    <property type="nucleotide sequence ID" value="NZ_BJUS01000035.1"/>
</dbReference>
<dbReference type="CDD" id="cd00130">
    <property type="entry name" value="PAS"/>
    <property type="match status" value="1"/>
</dbReference>
<evidence type="ECO:0000256" key="5">
    <source>
        <dbReference type="ARBA" id="ARBA00022519"/>
    </source>
</evidence>
<keyword evidence="3" id="KW-0488">Methylation</keyword>
<dbReference type="PROSITE" id="PS50111">
    <property type="entry name" value="CHEMOTAXIS_TRANSDUC_2"/>
    <property type="match status" value="1"/>
</dbReference>
<comment type="caution">
    <text evidence="17">The sequence shown here is derived from an EMBL/GenBank/DDBJ whole genome shotgun (WGS) entry which is preliminary data.</text>
</comment>
<dbReference type="Pfam" id="PF02203">
    <property type="entry name" value="TarH"/>
    <property type="match status" value="1"/>
</dbReference>
<organism evidence="17 18">
    <name type="scientific">Halomonas halophila</name>
    <dbReference type="NCBI Taxonomy" id="29573"/>
    <lineage>
        <taxon>Bacteria</taxon>
        <taxon>Pseudomonadati</taxon>
        <taxon>Pseudomonadota</taxon>
        <taxon>Gammaproteobacteria</taxon>
        <taxon>Oceanospirillales</taxon>
        <taxon>Halomonadaceae</taxon>
        <taxon>Halomonas</taxon>
    </lineage>
</organism>
<comment type="subcellular location">
    <subcellularLocation>
        <location evidence="1">Cell inner membrane</location>
        <topology evidence="1">Multi-pass membrane protein</topology>
    </subcellularLocation>
</comment>
<accession>A0ABQ0U6C6</accession>
<keyword evidence="2" id="KW-1003">Cell membrane</keyword>
<keyword evidence="18" id="KW-1185">Reference proteome</keyword>
<feature type="transmembrane region" description="Helical" evidence="13">
    <location>
        <begin position="169"/>
        <end position="191"/>
    </location>
</feature>
<dbReference type="CDD" id="cd11386">
    <property type="entry name" value="MCP_signal"/>
    <property type="match status" value="1"/>
</dbReference>
<dbReference type="EMBL" id="BJUS01000035">
    <property type="protein sequence ID" value="GEK74063.1"/>
    <property type="molecule type" value="Genomic_DNA"/>
</dbReference>
<dbReference type="InterPro" id="IPR004090">
    <property type="entry name" value="Chemotax_Me-accpt_rcpt"/>
</dbReference>
<evidence type="ECO:0000313" key="17">
    <source>
        <dbReference type="EMBL" id="GEK74063.1"/>
    </source>
</evidence>
<evidence type="ECO:0000256" key="11">
    <source>
        <dbReference type="PROSITE-ProRule" id="PRU00284"/>
    </source>
</evidence>
<reference evidence="17 18" key="1">
    <citation type="submission" date="2019-07" db="EMBL/GenBank/DDBJ databases">
        <title>Whole genome shotgun sequence of Halomonas halophila NBRC 102604.</title>
        <authorList>
            <person name="Hosoyama A."/>
            <person name="Uohara A."/>
            <person name="Ohji S."/>
            <person name="Ichikawa N."/>
        </authorList>
    </citation>
    <scope>NUCLEOTIDE SEQUENCE [LARGE SCALE GENOMIC DNA]</scope>
    <source>
        <strain evidence="17 18">NBRC 102604</strain>
    </source>
</reference>
<feature type="domain" description="Methyl-accepting transducer" evidence="14">
    <location>
        <begin position="428"/>
        <end position="657"/>
    </location>
</feature>
<dbReference type="Pfam" id="PF00015">
    <property type="entry name" value="MCPsignal"/>
    <property type="match status" value="1"/>
</dbReference>
<evidence type="ECO:0000256" key="3">
    <source>
        <dbReference type="ARBA" id="ARBA00022481"/>
    </source>
</evidence>
<feature type="compositionally biased region" description="Low complexity" evidence="12">
    <location>
        <begin position="697"/>
        <end position="713"/>
    </location>
</feature>
<evidence type="ECO:0000256" key="9">
    <source>
        <dbReference type="ARBA" id="ARBA00023224"/>
    </source>
</evidence>
<dbReference type="NCBIfam" id="TIGR00229">
    <property type="entry name" value="sensory_box"/>
    <property type="match status" value="1"/>
</dbReference>
<evidence type="ECO:0000256" key="10">
    <source>
        <dbReference type="ARBA" id="ARBA00029447"/>
    </source>
</evidence>
<dbReference type="InterPro" id="IPR051310">
    <property type="entry name" value="MCP_chemotaxis"/>
</dbReference>
<feature type="domain" description="PAS" evidence="15">
    <location>
        <begin position="25"/>
        <end position="50"/>
    </location>
</feature>
<comment type="similarity">
    <text evidence="10">Belongs to the methyl-accepting chemotaxis (MCP) protein family.</text>
</comment>
<dbReference type="PROSITE" id="PS50112">
    <property type="entry name" value="PAS"/>
    <property type="match status" value="1"/>
</dbReference>
<feature type="compositionally biased region" description="Polar residues" evidence="12">
    <location>
        <begin position="715"/>
        <end position="726"/>
    </location>
</feature>
<evidence type="ECO:0000256" key="6">
    <source>
        <dbReference type="ARBA" id="ARBA00022692"/>
    </source>
</evidence>
<dbReference type="PANTHER" id="PTHR43531">
    <property type="entry name" value="PROTEIN ICFG"/>
    <property type="match status" value="1"/>
</dbReference>
<keyword evidence="6 13" id="KW-0812">Transmembrane</keyword>
<dbReference type="InterPro" id="IPR003122">
    <property type="entry name" value="Tar_rcpt_lig-bd"/>
</dbReference>
<dbReference type="Gene3D" id="3.30.450.20">
    <property type="entry name" value="PAS domain"/>
    <property type="match status" value="1"/>
</dbReference>
<dbReference type="SMART" id="SM00304">
    <property type="entry name" value="HAMP"/>
    <property type="match status" value="1"/>
</dbReference>
<evidence type="ECO:0000259" key="14">
    <source>
        <dbReference type="PROSITE" id="PS50111"/>
    </source>
</evidence>
<dbReference type="InterPro" id="IPR003660">
    <property type="entry name" value="HAMP_dom"/>
</dbReference>
<evidence type="ECO:0000313" key="18">
    <source>
        <dbReference type="Proteomes" id="UP000321121"/>
    </source>
</evidence>
<dbReference type="InterPro" id="IPR013655">
    <property type="entry name" value="PAS_fold_3"/>
</dbReference>
<keyword evidence="8 13" id="KW-0472">Membrane</keyword>
<dbReference type="InterPro" id="IPR000014">
    <property type="entry name" value="PAS"/>
</dbReference>
<evidence type="ECO:0000256" key="7">
    <source>
        <dbReference type="ARBA" id="ARBA00022989"/>
    </source>
</evidence>
<dbReference type="Proteomes" id="UP000321121">
    <property type="component" value="Unassembled WGS sequence"/>
</dbReference>
<dbReference type="PANTHER" id="PTHR43531:SF14">
    <property type="entry name" value="METHYL-ACCEPTING CHEMOTAXIS PROTEIN I-RELATED"/>
    <property type="match status" value="1"/>
</dbReference>
<dbReference type="PRINTS" id="PR00260">
    <property type="entry name" value="CHEMTRNSDUCR"/>
</dbReference>
<feature type="region of interest" description="Disordered" evidence="12">
    <location>
        <begin position="444"/>
        <end position="465"/>
    </location>
</feature>
<dbReference type="InterPro" id="IPR035965">
    <property type="entry name" value="PAS-like_dom_sf"/>
</dbReference>
<dbReference type="CDD" id="cd06225">
    <property type="entry name" value="HAMP"/>
    <property type="match status" value="1"/>
</dbReference>
<keyword evidence="5" id="KW-0997">Cell inner membrane</keyword>
<evidence type="ECO:0000256" key="13">
    <source>
        <dbReference type="SAM" id="Phobius"/>
    </source>
</evidence>
<dbReference type="SUPFAM" id="SSF58104">
    <property type="entry name" value="Methyl-accepting chemotaxis protein (MCP) signaling domain"/>
    <property type="match status" value="1"/>
</dbReference>
<evidence type="ECO:0000259" key="15">
    <source>
        <dbReference type="PROSITE" id="PS50112"/>
    </source>
</evidence>
<dbReference type="SMART" id="SM00091">
    <property type="entry name" value="PAS"/>
    <property type="match status" value="1"/>
</dbReference>
<feature type="transmembrane region" description="Helical" evidence="13">
    <location>
        <begin position="349"/>
        <end position="368"/>
    </location>
</feature>
<keyword evidence="4" id="KW-0145">Chemotaxis</keyword>
<dbReference type="SUPFAM" id="SSF55785">
    <property type="entry name" value="PYP-like sensor domain (PAS domain)"/>
    <property type="match status" value="1"/>
</dbReference>
<evidence type="ECO:0000259" key="16">
    <source>
        <dbReference type="PROSITE" id="PS50885"/>
    </source>
</evidence>
<protein>
    <recommendedName>
        <fullName evidence="19">Methyl-accepting chemotaxis protein</fullName>
    </recommendedName>
</protein>
<feature type="region of interest" description="Disordered" evidence="12">
    <location>
        <begin position="680"/>
        <end position="735"/>
    </location>
</feature>
<dbReference type="PROSITE" id="PS50885">
    <property type="entry name" value="HAMP"/>
    <property type="match status" value="1"/>
</dbReference>
<evidence type="ECO:0008006" key="19">
    <source>
        <dbReference type="Google" id="ProtNLM"/>
    </source>
</evidence>
<evidence type="ECO:0000256" key="12">
    <source>
        <dbReference type="SAM" id="MobiDB-lite"/>
    </source>
</evidence>
<keyword evidence="9 11" id="KW-0807">Transducer</keyword>
<sequence>MRNNQPITQREVVLDDDHFLISRTDLKGRITYANPAFIEVSGFSKEELIGAPHNLVRHPDMPPAAFQDLWDTLAAGETWHGLVKNRCKNGDHYWVDASVSPILEDGEVVGHASMRTKADPADIELAETVYARMREGHKTGYRLDKGWLERRGLRGALGRLNLSSMRAKMVAMVAVAGGLLAVTGGMGLFGIDDAGQRLQTLNRDGLQDVARLQQIDQVITQSHQDLTRREPFELINQREEVIAGLEEAETRLASLWEGYRGDGRNASAVADDFGEELDHYRQAGLSHAVSLLNSDDNFQVFSNLPPHAKEMRDWGEGLSSDVNELIAEEQQAATALADEAKATEQRMTLVLAMMLGIGLLALGLLGWLQLRALIRPLRGAQQFTLQIASGNLGATPPHRRRDEVGRMLGALELMRKSLGSIVGDVSNGVERVAPAARDIASGNEELASRTEQQAASLQQTASSMEEMTTTVQHNSDNAQQASGLASDNATQTAETGELMQQLVGTMGEITEGSKKMTEIIDVIDSIAFQTNILALNASVEAARAGEQGRGFAVVAGEVRQLASRSASAAQEIKALIDGSARQIEGGAQLVKRAESSLSEVLEASTRVNDIMGEITAASTEQSNGIGQINQAVMEMDRVTQQNAERVQASAQAATELDQQAAELAQAVAAFRLRGAGLERAPSLSERRGAAERQPLPAASAKARTASSASAEASRGTMSPQTRTSQAADLEEWEEF</sequence>
<feature type="domain" description="HAMP" evidence="16">
    <location>
        <begin position="371"/>
        <end position="423"/>
    </location>
</feature>
<feature type="compositionally biased region" description="Low complexity" evidence="12">
    <location>
        <begin position="452"/>
        <end position="463"/>
    </location>
</feature>
<evidence type="ECO:0000256" key="8">
    <source>
        <dbReference type="ARBA" id="ARBA00023136"/>
    </source>
</evidence>
<evidence type="ECO:0000256" key="1">
    <source>
        <dbReference type="ARBA" id="ARBA00004429"/>
    </source>
</evidence>
<evidence type="ECO:0000256" key="2">
    <source>
        <dbReference type="ARBA" id="ARBA00022475"/>
    </source>
</evidence>
<dbReference type="InterPro" id="IPR004089">
    <property type="entry name" value="MCPsignal_dom"/>
</dbReference>
<dbReference type="Pfam" id="PF00672">
    <property type="entry name" value="HAMP"/>
    <property type="match status" value="1"/>
</dbReference>
<dbReference type="SMART" id="SM00283">
    <property type="entry name" value="MA"/>
    <property type="match status" value="1"/>
</dbReference>